<evidence type="ECO:0000256" key="2">
    <source>
        <dbReference type="SAM" id="SignalP"/>
    </source>
</evidence>
<evidence type="ECO:0000313" key="3">
    <source>
        <dbReference type="EMBL" id="BAL74957.1"/>
    </source>
</evidence>
<sequence>MSPVAVEAIVAVIIAAASAMAAMGNAKHTLDRAHGTAYASADDASDRATHRAGDAVAFIGAFLSAAHDTLGVTGLRQARKAEQDGSACEEQAGRTTGRQRSGGDTNSVHWIS</sequence>
<dbReference type="KEGG" id="brs:S23_17410"/>
<keyword evidence="4" id="KW-1185">Reference proteome</keyword>
<evidence type="ECO:0000313" key="4">
    <source>
        <dbReference type="Proteomes" id="UP000007886"/>
    </source>
</evidence>
<dbReference type="EMBL" id="AP012279">
    <property type="protein sequence ID" value="BAL74957.1"/>
    <property type="molecule type" value="Genomic_DNA"/>
</dbReference>
<evidence type="ECO:0008006" key="5">
    <source>
        <dbReference type="Google" id="ProtNLM"/>
    </source>
</evidence>
<dbReference type="Proteomes" id="UP000007886">
    <property type="component" value="Chromosome"/>
</dbReference>
<keyword evidence="2" id="KW-0732">Signal</keyword>
<feature type="chain" id="PRO_5042555422" description="Secreted protein" evidence="2">
    <location>
        <begin position="22"/>
        <end position="112"/>
    </location>
</feature>
<dbReference type="AlphaFoldDB" id="A0AAI8MAR6"/>
<feature type="region of interest" description="Disordered" evidence="1">
    <location>
        <begin position="80"/>
        <end position="112"/>
    </location>
</feature>
<accession>A0AAI8MAR6</accession>
<name>A0AAI8MAR6_9BRAD</name>
<protein>
    <recommendedName>
        <fullName evidence="5">Secreted protein</fullName>
    </recommendedName>
</protein>
<organism evidence="3 4">
    <name type="scientific">Bradyrhizobium cosmicum</name>
    <dbReference type="NCBI Taxonomy" id="1404864"/>
    <lineage>
        <taxon>Bacteria</taxon>
        <taxon>Pseudomonadati</taxon>
        <taxon>Pseudomonadota</taxon>
        <taxon>Alphaproteobacteria</taxon>
        <taxon>Hyphomicrobiales</taxon>
        <taxon>Nitrobacteraceae</taxon>
        <taxon>Bradyrhizobium</taxon>
    </lineage>
</organism>
<evidence type="ECO:0000256" key="1">
    <source>
        <dbReference type="SAM" id="MobiDB-lite"/>
    </source>
</evidence>
<feature type="compositionally biased region" description="Polar residues" evidence="1">
    <location>
        <begin position="93"/>
        <end position="112"/>
    </location>
</feature>
<reference evidence="3 4" key="1">
    <citation type="journal article" date="2012" name="Microbes Environ.">
        <title>Complete genome sequence of Bradyrhizobium sp. S23321: insights into symbiosis evolution in soil oligotrophs.</title>
        <authorList>
            <person name="Okubo T."/>
            <person name="Tsukui T."/>
            <person name="Maita H."/>
            <person name="Okamoto S."/>
            <person name="Oshima K."/>
            <person name="Fujisawa T."/>
            <person name="Saito A."/>
            <person name="Futamata H."/>
            <person name="Hattori R."/>
            <person name="Shimomura Y."/>
            <person name="Haruta S."/>
            <person name="Morimoto S."/>
            <person name="Wang Y."/>
            <person name="Sakai Y."/>
            <person name="Hattori M."/>
            <person name="Aizawa S."/>
            <person name="Nagashima K.V.P."/>
            <person name="Masuda S."/>
            <person name="Hattori T."/>
            <person name="Yamashita A."/>
            <person name="Bao Z."/>
            <person name="Hayatsu M."/>
            <person name="Kajiya-Kanegae H."/>
            <person name="Yoshinaga I."/>
            <person name="Sakamoto K."/>
            <person name="Toyota K."/>
            <person name="Nakao M."/>
            <person name="Kohara M."/>
            <person name="Anda M."/>
            <person name="Niwa R."/>
            <person name="Jung-Hwan P."/>
            <person name="Sameshima-Saito R."/>
            <person name="Tokuda S."/>
            <person name="Yamamoto S."/>
            <person name="Yamamoto S."/>
            <person name="Yokoyama T."/>
            <person name="Akutsu T."/>
            <person name="Nakamura Y."/>
            <person name="Nakahira-Yanaka Y."/>
            <person name="Takada Hoshino Y."/>
            <person name="Hirakawa H."/>
            <person name="Mitsui H."/>
            <person name="Terasawa K."/>
            <person name="Itakura M."/>
            <person name="Sato S."/>
            <person name="Ikeda-Ohtsubo W."/>
            <person name="Sakakura N."/>
            <person name="Kaminuma E."/>
            <person name="Minamisawa K."/>
        </authorList>
    </citation>
    <scope>NUCLEOTIDE SEQUENCE [LARGE SCALE GENOMIC DNA]</scope>
    <source>
        <strain evidence="3 4">S23321</strain>
    </source>
</reference>
<gene>
    <name evidence="3" type="ORF">S23_17410</name>
</gene>
<proteinExistence type="predicted"/>
<feature type="signal peptide" evidence="2">
    <location>
        <begin position="1"/>
        <end position="21"/>
    </location>
</feature>